<dbReference type="EMBL" id="VSSQ01071527">
    <property type="protein sequence ID" value="MPN23124.1"/>
    <property type="molecule type" value="Genomic_DNA"/>
</dbReference>
<reference evidence="2" key="1">
    <citation type="submission" date="2019-08" db="EMBL/GenBank/DDBJ databases">
        <authorList>
            <person name="Kucharzyk K."/>
            <person name="Murdoch R.W."/>
            <person name="Higgins S."/>
            <person name="Loffler F."/>
        </authorList>
    </citation>
    <scope>NUCLEOTIDE SEQUENCE</scope>
</reference>
<protein>
    <recommendedName>
        <fullName evidence="1">Prephenate dehydrogenase dimerization domain-containing protein</fullName>
    </recommendedName>
</protein>
<dbReference type="InterPro" id="IPR046825">
    <property type="entry name" value="PDH_C"/>
</dbReference>
<feature type="domain" description="Prephenate dehydrogenase dimerization" evidence="1">
    <location>
        <begin position="1"/>
        <end position="55"/>
    </location>
</feature>
<accession>A0A645GGX1</accession>
<organism evidence="2">
    <name type="scientific">bioreactor metagenome</name>
    <dbReference type="NCBI Taxonomy" id="1076179"/>
    <lineage>
        <taxon>unclassified sequences</taxon>
        <taxon>metagenomes</taxon>
        <taxon>ecological metagenomes</taxon>
    </lineage>
</organism>
<dbReference type="Pfam" id="PF20463">
    <property type="entry name" value="PDH_C"/>
    <property type="match status" value="1"/>
</dbReference>
<proteinExistence type="predicted"/>
<sequence>MTRVAKLNEDMWTELFMDNRENLAHEADRLIRELQKYSEAIKLGDTQQLHTLLREGREMKLLTDKEDYSL</sequence>
<comment type="caution">
    <text evidence="2">The sequence shown here is derived from an EMBL/GenBank/DDBJ whole genome shotgun (WGS) entry which is preliminary data.</text>
</comment>
<name>A0A645GGX1_9ZZZZ</name>
<dbReference type="SUPFAM" id="SSF48179">
    <property type="entry name" value="6-phosphogluconate dehydrogenase C-terminal domain-like"/>
    <property type="match status" value="1"/>
</dbReference>
<evidence type="ECO:0000313" key="2">
    <source>
        <dbReference type="EMBL" id="MPN23124.1"/>
    </source>
</evidence>
<dbReference type="Gene3D" id="1.10.3660.10">
    <property type="entry name" value="6-phosphogluconate dehydrogenase C-terminal like domain"/>
    <property type="match status" value="1"/>
</dbReference>
<dbReference type="AlphaFoldDB" id="A0A645GGX1"/>
<gene>
    <name evidence="2" type="ORF">SDC9_170510</name>
</gene>
<evidence type="ECO:0000259" key="1">
    <source>
        <dbReference type="Pfam" id="PF20463"/>
    </source>
</evidence>
<dbReference type="InterPro" id="IPR008927">
    <property type="entry name" value="6-PGluconate_DH-like_C_sf"/>
</dbReference>